<comment type="caution">
    <text evidence="8">The sequence shown here is derived from an EMBL/GenBank/DDBJ whole genome shotgun (WGS) entry which is preliminary data.</text>
</comment>
<keyword evidence="2" id="KW-0547">Nucleotide-binding</keyword>
<keyword evidence="4" id="KW-0347">Helicase</keyword>
<dbReference type="InterPro" id="IPR047187">
    <property type="entry name" value="SF1_C_Upf1"/>
</dbReference>
<dbReference type="PANTHER" id="PTHR43788:SF8">
    <property type="entry name" value="DNA-BINDING PROTEIN SMUBP-2"/>
    <property type="match status" value="1"/>
</dbReference>
<dbReference type="InterPro" id="IPR027417">
    <property type="entry name" value="P-loop_NTPase"/>
</dbReference>
<organism evidence="8 9">
    <name type="scientific">Candidatus Electrothrix aarhusensis</name>
    <dbReference type="NCBI Taxonomy" id="1859131"/>
    <lineage>
        <taxon>Bacteria</taxon>
        <taxon>Pseudomonadati</taxon>
        <taxon>Thermodesulfobacteriota</taxon>
        <taxon>Desulfobulbia</taxon>
        <taxon>Desulfobulbales</taxon>
        <taxon>Desulfobulbaceae</taxon>
        <taxon>Candidatus Electrothrix</taxon>
    </lineage>
</organism>
<comment type="similarity">
    <text evidence="1">Belongs to the DNA2/NAM7 helicase family.</text>
</comment>
<proteinExistence type="inferred from homology"/>
<keyword evidence="9" id="KW-1185">Reference proteome</keyword>
<dbReference type="Proteomes" id="UP000287853">
    <property type="component" value="Unassembled WGS sequence"/>
</dbReference>
<reference evidence="8 9" key="1">
    <citation type="submission" date="2017-01" db="EMBL/GenBank/DDBJ databases">
        <title>The cable genome- insights into the physiology and evolution of filamentous bacteria capable of sulfide oxidation via long distance electron transfer.</title>
        <authorList>
            <person name="Schreiber L."/>
            <person name="Bjerg J.T."/>
            <person name="Boggild A."/>
            <person name="Van De Vossenberg J."/>
            <person name="Meysman F."/>
            <person name="Nielsen L.P."/>
            <person name="Schramm A."/>
            <person name="Kjeldsen K.U."/>
        </authorList>
    </citation>
    <scope>NUCLEOTIDE SEQUENCE [LARGE SCALE GENOMIC DNA]</scope>
    <source>
        <strain evidence="8">MCF</strain>
    </source>
</reference>
<evidence type="ECO:0000256" key="2">
    <source>
        <dbReference type="ARBA" id="ARBA00022741"/>
    </source>
</evidence>
<dbReference type="Pfam" id="PF13086">
    <property type="entry name" value="AAA_11"/>
    <property type="match status" value="1"/>
</dbReference>
<dbReference type="AlphaFoldDB" id="A0A3S4T604"/>
<evidence type="ECO:0000256" key="5">
    <source>
        <dbReference type="ARBA" id="ARBA00022840"/>
    </source>
</evidence>
<dbReference type="GO" id="GO:0005524">
    <property type="term" value="F:ATP binding"/>
    <property type="evidence" value="ECO:0007669"/>
    <property type="project" value="UniProtKB-KW"/>
</dbReference>
<feature type="domain" description="DNA2/NAM7 helicase helicase" evidence="6">
    <location>
        <begin position="51"/>
        <end position="121"/>
    </location>
</feature>
<evidence type="ECO:0000256" key="3">
    <source>
        <dbReference type="ARBA" id="ARBA00022801"/>
    </source>
</evidence>
<dbReference type="Gene3D" id="3.40.50.300">
    <property type="entry name" value="P-loop containing nucleotide triphosphate hydrolases"/>
    <property type="match status" value="2"/>
</dbReference>
<accession>A0A3S4T604</accession>
<keyword evidence="3 8" id="KW-0378">Hydrolase</keyword>
<feature type="domain" description="DNA2/NAM7 helicase-like C-terminal" evidence="7">
    <location>
        <begin position="154"/>
        <end position="350"/>
    </location>
</feature>
<dbReference type="EMBL" id="MTKO01000109">
    <property type="protein sequence ID" value="RWX43809.1"/>
    <property type="molecule type" value="Genomic_DNA"/>
</dbReference>
<dbReference type="InterPro" id="IPR041677">
    <property type="entry name" value="DNA2/NAM7_AAA_11"/>
</dbReference>
<protein>
    <submittedName>
        <fullName evidence="8">AAA domain-containing protein</fullName>
        <ecNumber evidence="8">3.6.4.12</ecNumber>
    </submittedName>
</protein>
<evidence type="ECO:0000259" key="6">
    <source>
        <dbReference type="Pfam" id="PF13086"/>
    </source>
</evidence>
<gene>
    <name evidence="8" type="ORF">H206_02445</name>
</gene>
<evidence type="ECO:0000313" key="8">
    <source>
        <dbReference type="EMBL" id="RWX43809.1"/>
    </source>
</evidence>
<dbReference type="InterPro" id="IPR050534">
    <property type="entry name" value="Coronavir_polyprotein_1ab"/>
</dbReference>
<dbReference type="CDD" id="cd18808">
    <property type="entry name" value="SF1_C_Upf1"/>
    <property type="match status" value="1"/>
</dbReference>
<dbReference type="InterPro" id="IPR041679">
    <property type="entry name" value="DNA2/NAM7-like_C"/>
</dbReference>
<keyword evidence="5" id="KW-0067">ATP-binding</keyword>
<dbReference type="GO" id="GO:0016787">
    <property type="term" value="F:hydrolase activity"/>
    <property type="evidence" value="ECO:0007669"/>
    <property type="project" value="UniProtKB-KW"/>
</dbReference>
<evidence type="ECO:0000256" key="4">
    <source>
        <dbReference type="ARBA" id="ARBA00022806"/>
    </source>
</evidence>
<dbReference type="Pfam" id="PF13087">
    <property type="entry name" value="AAA_12"/>
    <property type="match status" value="1"/>
</dbReference>
<name>A0A3S4T604_9BACT</name>
<dbReference type="EC" id="3.6.4.12" evidence="8"/>
<evidence type="ECO:0000313" key="9">
    <source>
        <dbReference type="Proteomes" id="UP000287853"/>
    </source>
</evidence>
<dbReference type="GO" id="GO:0043139">
    <property type="term" value="F:5'-3' DNA helicase activity"/>
    <property type="evidence" value="ECO:0007669"/>
    <property type="project" value="TreeGrafter"/>
</dbReference>
<evidence type="ECO:0000256" key="1">
    <source>
        <dbReference type="ARBA" id="ARBA00007913"/>
    </source>
</evidence>
<dbReference type="SUPFAM" id="SSF52540">
    <property type="entry name" value="P-loop containing nucleoside triphosphate hydrolases"/>
    <property type="match status" value="1"/>
</dbReference>
<evidence type="ECO:0000259" key="7">
    <source>
        <dbReference type="Pfam" id="PF13087"/>
    </source>
</evidence>
<dbReference type="PANTHER" id="PTHR43788">
    <property type="entry name" value="DNA2/NAM7 HELICASE FAMILY MEMBER"/>
    <property type="match status" value="1"/>
</dbReference>
<sequence>MLTKVVKLVNQHGLSDFPGRCCKWGRWDGPEFVEDSDEMQIEPLEDPEQLMLSSHLILGATGYGLAHLQKNKKLPAKPFDWVIFDEASQILAPQAMLSLVHGKGNFLFLGDVHQLPPIIRSAPVEKESIDYPDHVHVAHQGNHENDKNLESEVRRSLLTLMLHRYPQQSVFLDLTYRMNAEICAFPSRTWYDSRLRPAPANASARLSLKGRLSNDPLDRIIDPEKPVVLVHADHHGCGQESIIEAEIMACLAHRLLSKHGLHKEQLALISPHRAQNNRITRRLTELLGGSDDLPLIDTVERIQGAEREVILFGFTCSDPDQVLGEFLNNPNRFNVAITRARHKLIVVGSETFFTAVAQNEESLRANACFKEFFGCYPSFDGADIF</sequence>